<keyword evidence="2" id="KW-1185">Reference proteome</keyword>
<name>A0A0F7U0Y4_PENBI</name>
<protein>
    <submittedName>
        <fullName evidence="1">Putative Aspartyl-tRNA synthetase, cytoplasmic</fullName>
    </submittedName>
</protein>
<dbReference type="OrthoDB" id="372395at2759"/>
<dbReference type="Proteomes" id="UP000042958">
    <property type="component" value="Unassembled WGS sequence"/>
</dbReference>
<dbReference type="GO" id="GO:0004812">
    <property type="term" value="F:aminoacyl-tRNA ligase activity"/>
    <property type="evidence" value="ECO:0007669"/>
    <property type="project" value="UniProtKB-KW"/>
</dbReference>
<accession>A0A0F7U0Y4</accession>
<evidence type="ECO:0000313" key="1">
    <source>
        <dbReference type="EMBL" id="CEJ61931.1"/>
    </source>
</evidence>
<organism evidence="1 2">
    <name type="scientific">Penicillium brasilianum</name>
    <dbReference type="NCBI Taxonomy" id="104259"/>
    <lineage>
        <taxon>Eukaryota</taxon>
        <taxon>Fungi</taxon>
        <taxon>Dikarya</taxon>
        <taxon>Ascomycota</taxon>
        <taxon>Pezizomycotina</taxon>
        <taxon>Eurotiomycetes</taxon>
        <taxon>Eurotiomycetidae</taxon>
        <taxon>Eurotiales</taxon>
        <taxon>Aspergillaceae</taxon>
        <taxon>Penicillium</taxon>
    </lineage>
</organism>
<reference evidence="2" key="1">
    <citation type="journal article" date="2015" name="Genome Announc.">
        <title>Draft genome sequence of the fungus Penicillium brasilianum MG11.</title>
        <authorList>
            <person name="Horn F."/>
            <person name="Linde J."/>
            <person name="Mattern D.J."/>
            <person name="Walther G."/>
            <person name="Guthke R."/>
            <person name="Brakhage A.A."/>
            <person name="Valiante V."/>
        </authorList>
    </citation>
    <scope>NUCLEOTIDE SEQUENCE [LARGE SCALE GENOMIC DNA]</scope>
    <source>
        <strain evidence="2">MG11</strain>
    </source>
</reference>
<dbReference type="EMBL" id="CDHK01000013">
    <property type="protein sequence ID" value="CEJ61931.1"/>
    <property type="molecule type" value="Genomic_DNA"/>
</dbReference>
<dbReference type="STRING" id="104259.A0A0F7U0Y4"/>
<keyword evidence="1" id="KW-0436">Ligase</keyword>
<evidence type="ECO:0000313" key="2">
    <source>
        <dbReference type="Proteomes" id="UP000042958"/>
    </source>
</evidence>
<sequence length="120" mass="13232">MLSPAQGMQVKYSLDFPNSPNGVIEYIVTQAIQTASKGGISGLNFGVGATSRLIPGQNLHGAKIKMLERTYETLSKQFHFVRKSEFRAKLDATEEPLYISYPAHGLGFKGIRAILNFLEN</sequence>
<proteinExistence type="predicted"/>
<gene>
    <name evidence="1" type="ORF">PMG11_10447</name>
</gene>
<dbReference type="AlphaFoldDB" id="A0A0F7U0Y4"/>
<keyword evidence="1" id="KW-0030">Aminoacyl-tRNA synthetase</keyword>